<organism evidence="8 9">
    <name type="scientific">Bodo saltans</name>
    <name type="common">Flagellated protozoan</name>
    <dbReference type="NCBI Taxonomy" id="75058"/>
    <lineage>
        <taxon>Eukaryota</taxon>
        <taxon>Discoba</taxon>
        <taxon>Euglenozoa</taxon>
        <taxon>Kinetoplastea</taxon>
        <taxon>Metakinetoplastina</taxon>
        <taxon>Eubodonida</taxon>
        <taxon>Bodonidae</taxon>
        <taxon>Bodo</taxon>
    </lineage>
</organism>
<dbReference type="PANTHER" id="PTHR12058">
    <property type="entry name" value="ARP2/3 COMPLEX 34 KDA SUBUNIT"/>
    <property type="match status" value="1"/>
</dbReference>
<protein>
    <recommendedName>
        <fullName evidence="6">Arp2/3 complex 34 kDa subunit</fullName>
    </recommendedName>
</protein>
<dbReference type="AlphaFoldDB" id="A0A0S4KIN2"/>
<comment type="function">
    <text evidence="6">Functions as actin-binding component of the Arp2/3 complex which is involved in regulation of actin polymerization and together with an activating nucleation-promoting factor (NPF) mediates the formation of branched actin networks.</text>
</comment>
<dbReference type="SUPFAM" id="SSF69645">
    <property type="entry name" value="Arp2/3 complex subunits"/>
    <property type="match status" value="1"/>
</dbReference>
<feature type="region of interest" description="Disordered" evidence="7">
    <location>
        <begin position="49"/>
        <end position="68"/>
    </location>
</feature>
<evidence type="ECO:0000256" key="1">
    <source>
        <dbReference type="ARBA" id="ARBA00004245"/>
    </source>
</evidence>
<evidence type="ECO:0000256" key="3">
    <source>
        <dbReference type="ARBA" id="ARBA00022490"/>
    </source>
</evidence>
<dbReference type="GO" id="GO:0051015">
    <property type="term" value="F:actin filament binding"/>
    <property type="evidence" value="ECO:0007669"/>
    <property type="project" value="TreeGrafter"/>
</dbReference>
<comment type="subcellular location">
    <subcellularLocation>
        <location evidence="1 6">Cytoplasm</location>
        <location evidence="1 6">Cytoskeleton</location>
    </subcellularLocation>
</comment>
<evidence type="ECO:0000313" key="8">
    <source>
        <dbReference type="EMBL" id="CUI14264.1"/>
    </source>
</evidence>
<accession>A0A0S4KIN2</accession>
<dbReference type="GO" id="GO:0005885">
    <property type="term" value="C:Arp2/3 protein complex"/>
    <property type="evidence" value="ECO:0007669"/>
    <property type="project" value="InterPro"/>
</dbReference>
<dbReference type="Gene3D" id="3.30.1460.20">
    <property type="match status" value="1"/>
</dbReference>
<dbReference type="Pfam" id="PF04045">
    <property type="entry name" value="P34-Arc"/>
    <property type="match status" value="1"/>
</dbReference>
<gene>
    <name evidence="8" type="ORF">BSAL_81245</name>
</gene>
<dbReference type="InterPro" id="IPR007188">
    <property type="entry name" value="ARPC2"/>
</dbReference>
<evidence type="ECO:0000256" key="2">
    <source>
        <dbReference type="ARBA" id="ARBA00007192"/>
    </source>
</evidence>
<dbReference type="PANTHER" id="PTHR12058:SF0">
    <property type="entry name" value="ACTIN-RELATED PROTEIN 2_3 COMPLEX SUBUNIT 2"/>
    <property type="match status" value="1"/>
</dbReference>
<evidence type="ECO:0000256" key="7">
    <source>
        <dbReference type="SAM" id="MobiDB-lite"/>
    </source>
</evidence>
<dbReference type="OrthoDB" id="148331at2759"/>
<dbReference type="VEuPathDB" id="TriTrypDB:BSAL_81245"/>
<evidence type="ECO:0000256" key="4">
    <source>
        <dbReference type="ARBA" id="ARBA00023203"/>
    </source>
</evidence>
<dbReference type="GO" id="GO:0005200">
    <property type="term" value="F:structural constituent of cytoskeleton"/>
    <property type="evidence" value="ECO:0007669"/>
    <property type="project" value="TreeGrafter"/>
</dbReference>
<evidence type="ECO:0000256" key="5">
    <source>
        <dbReference type="ARBA" id="ARBA00023212"/>
    </source>
</evidence>
<dbReference type="Proteomes" id="UP000051952">
    <property type="component" value="Unassembled WGS sequence"/>
</dbReference>
<proteinExistence type="inferred from homology"/>
<name>A0A0S4KIN2_BODSA</name>
<dbReference type="GO" id="GO:0030041">
    <property type="term" value="P:actin filament polymerization"/>
    <property type="evidence" value="ECO:0007669"/>
    <property type="project" value="InterPro"/>
</dbReference>
<keyword evidence="5 6" id="KW-0206">Cytoskeleton</keyword>
<dbReference type="InterPro" id="IPR034666">
    <property type="entry name" value="ARPC2/4"/>
</dbReference>
<dbReference type="OMA" id="DANVFWC"/>
<sequence length="340" mass="38008">MILLEDLHPALINALERMVRRENSVDHTAVKDFDGTELFVQIDRTAQEEEAAAAKAAQESADPGSPTVVDPDAEAISQRNVMITLTLQHIVPRTALQQFGNFEEIIESKFPKGAKLTFTPTKERPNAAVTLTIPAGTSDANREDLAQRFSQLRAWSYLPLFQQQFDIFLGGKAAGAMKPLRIPYHPNESMYIYAARGGADFVVLISMIIDGKDDQVFTKNFLQTFQDAKRLQKELASGPGFVYSQQTAPTDAPAGMIGEPETEQTFWVSFQLQRSHMEGTDAAKTRVVTNLVNFRNYLLYHIHCCRSYMHGLMRGRVEKSLLVLNRAKTSTTGRSRVVIK</sequence>
<comment type="similarity">
    <text evidence="2 6">Belongs to the ARPC2 family.</text>
</comment>
<reference evidence="9" key="1">
    <citation type="submission" date="2015-09" db="EMBL/GenBank/DDBJ databases">
        <authorList>
            <consortium name="Pathogen Informatics"/>
        </authorList>
    </citation>
    <scope>NUCLEOTIDE SEQUENCE [LARGE SCALE GENOMIC DNA]</scope>
    <source>
        <strain evidence="9">Lake Konstanz</strain>
    </source>
</reference>
<dbReference type="EMBL" id="CYKH01000869">
    <property type="protein sequence ID" value="CUI14264.1"/>
    <property type="molecule type" value="Genomic_DNA"/>
</dbReference>
<keyword evidence="4 6" id="KW-0009">Actin-binding</keyword>
<keyword evidence="3 6" id="KW-0963">Cytoplasm</keyword>
<evidence type="ECO:0000313" key="9">
    <source>
        <dbReference type="Proteomes" id="UP000051952"/>
    </source>
</evidence>
<comment type="subunit">
    <text evidence="6">Component of the Arp2/3 complex.</text>
</comment>
<evidence type="ECO:0000256" key="6">
    <source>
        <dbReference type="RuleBase" id="RU364015"/>
    </source>
</evidence>
<keyword evidence="9" id="KW-1185">Reference proteome</keyword>
<dbReference type="GO" id="GO:0034314">
    <property type="term" value="P:Arp2/3 complex-mediated actin nucleation"/>
    <property type="evidence" value="ECO:0007669"/>
    <property type="project" value="InterPro"/>
</dbReference>